<reference evidence="1 2" key="1">
    <citation type="journal article" date="2015" name="Genome Announc.">
        <title>Expanding the biotechnology potential of lactobacilli through comparative genomics of 213 strains and associated genera.</title>
        <authorList>
            <person name="Sun Z."/>
            <person name="Harris H.M."/>
            <person name="McCann A."/>
            <person name="Guo C."/>
            <person name="Argimon S."/>
            <person name="Zhang W."/>
            <person name="Yang X."/>
            <person name="Jeffery I.B."/>
            <person name="Cooney J.C."/>
            <person name="Kagawa T.F."/>
            <person name="Liu W."/>
            <person name="Song Y."/>
            <person name="Salvetti E."/>
            <person name="Wrobel A."/>
            <person name="Rasinkangas P."/>
            <person name="Parkhill J."/>
            <person name="Rea M.C."/>
            <person name="O'Sullivan O."/>
            <person name="Ritari J."/>
            <person name="Douillard F.P."/>
            <person name="Paul Ross R."/>
            <person name="Yang R."/>
            <person name="Briner A.E."/>
            <person name="Felis G.E."/>
            <person name="de Vos W.M."/>
            <person name="Barrangou R."/>
            <person name="Klaenhammer T.R."/>
            <person name="Caufield P.W."/>
            <person name="Cui Y."/>
            <person name="Zhang H."/>
            <person name="O'Toole P.W."/>
        </authorList>
    </citation>
    <scope>NUCLEOTIDE SEQUENCE [LARGE SCALE GENOMIC DNA]</scope>
    <source>
        <strain evidence="1 2">DSM 19910</strain>
    </source>
</reference>
<sequence length="174" mass="19813">MVTAFLVDKFKAKGADCMGRKVKQLADMSKHLTNEEIEQRKDMEKSLFEYPELDNNAPDWLSGRALTEWNRIVPYLKQNTPVSELDRSLLATYCKLYSVVQTCNTDITKHGLVITNKSNGSKKKNPYIEIMSTAIKDMKAIANDLGMTISSRSRMELHKAKSDKPKDEYEAMLS</sequence>
<keyword evidence="2" id="KW-1185">Reference proteome</keyword>
<evidence type="ECO:0000313" key="1">
    <source>
        <dbReference type="EMBL" id="KRL00416.1"/>
    </source>
</evidence>
<dbReference type="AlphaFoldDB" id="A0A0R1LXY3"/>
<dbReference type="NCBIfam" id="TIGR01558">
    <property type="entry name" value="sm_term_P27"/>
    <property type="match status" value="1"/>
</dbReference>
<evidence type="ECO:0000313" key="2">
    <source>
        <dbReference type="Proteomes" id="UP000051621"/>
    </source>
</evidence>
<name>A0A0R1LXY3_9LACO</name>
<comment type="caution">
    <text evidence="1">The sequence shown here is derived from an EMBL/GenBank/DDBJ whole genome shotgun (WGS) entry which is preliminary data.</text>
</comment>
<dbReference type="Proteomes" id="UP000051621">
    <property type="component" value="Unassembled WGS sequence"/>
</dbReference>
<organism evidence="1 2">
    <name type="scientific">Liquorilactobacillus capillatus DSM 19910</name>
    <dbReference type="NCBI Taxonomy" id="1423731"/>
    <lineage>
        <taxon>Bacteria</taxon>
        <taxon>Bacillati</taxon>
        <taxon>Bacillota</taxon>
        <taxon>Bacilli</taxon>
        <taxon>Lactobacillales</taxon>
        <taxon>Lactobacillaceae</taxon>
        <taxon>Liquorilactobacillus</taxon>
    </lineage>
</organism>
<gene>
    <name evidence="1" type="ORF">FC81_GL002090</name>
</gene>
<accession>A0A0R1LXY3</accession>
<protein>
    <submittedName>
        <fullName evidence="1">Prophage Lp3 protein 14, terminase small subunit</fullName>
    </submittedName>
</protein>
<dbReference type="STRING" id="1423731.FC81_GL002090"/>
<proteinExistence type="predicted"/>
<dbReference type="PATRIC" id="fig|1423731.3.peg.2147"/>
<dbReference type="InterPro" id="IPR006448">
    <property type="entry name" value="Phage_term_ssu_P27"/>
</dbReference>
<dbReference type="EMBL" id="AZEF01000045">
    <property type="protein sequence ID" value="KRL00416.1"/>
    <property type="molecule type" value="Genomic_DNA"/>
</dbReference>
<dbReference type="Pfam" id="PF05119">
    <property type="entry name" value="Terminase_4"/>
    <property type="match status" value="1"/>
</dbReference>